<evidence type="ECO:0000256" key="2">
    <source>
        <dbReference type="ARBA" id="ARBA00009105"/>
    </source>
</evidence>
<evidence type="ECO:0000256" key="10">
    <source>
        <dbReference type="SAM" id="Phobius"/>
    </source>
</evidence>
<feature type="transmembrane region" description="Helical" evidence="10">
    <location>
        <begin position="20"/>
        <end position="36"/>
    </location>
</feature>
<dbReference type="Pfam" id="PF11051">
    <property type="entry name" value="Mannosyl_trans3"/>
    <property type="match status" value="1"/>
</dbReference>
<protein>
    <submittedName>
        <fullName evidence="11">Glycosyltransferase family 71 protein</fullName>
    </submittedName>
</protein>
<keyword evidence="3" id="KW-0328">Glycosyltransferase</keyword>
<evidence type="ECO:0000256" key="6">
    <source>
        <dbReference type="ARBA" id="ARBA00022968"/>
    </source>
</evidence>
<name>A0A9P4J713_9PEZI</name>
<evidence type="ECO:0000256" key="9">
    <source>
        <dbReference type="ARBA" id="ARBA00023180"/>
    </source>
</evidence>
<keyword evidence="9" id="KW-0325">Glycoprotein</keyword>
<dbReference type="GO" id="GO:0000033">
    <property type="term" value="F:alpha-1,3-mannosyltransferase activity"/>
    <property type="evidence" value="ECO:0007669"/>
    <property type="project" value="TreeGrafter"/>
</dbReference>
<reference evidence="11" key="1">
    <citation type="journal article" date="2020" name="Stud. Mycol.">
        <title>101 Dothideomycetes genomes: a test case for predicting lifestyles and emergence of pathogens.</title>
        <authorList>
            <person name="Haridas S."/>
            <person name="Albert R."/>
            <person name="Binder M."/>
            <person name="Bloem J."/>
            <person name="Labutti K."/>
            <person name="Salamov A."/>
            <person name="Andreopoulos B."/>
            <person name="Baker S."/>
            <person name="Barry K."/>
            <person name="Bills G."/>
            <person name="Bluhm B."/>
            <person name="Cannon C."/>
            <person name="Castanera R."/>
            <person name="Culley D."/>
            <person name="Daum C."/>
            <person name="Ezra D."/>
            <person name="Gonzalez J."/>
            <person name="Henrissat B."/>
            <person name="Kuo A."/>
            <person name="Liang C."/>
            <person name="Lipzen A."/>
            <person name="Lutzoni F."/>
            <person name="Magnuson J."/>
            <person name="Mondo S."/>
            <person name="Nolan M."/>
            <person name="Ohm R."/>
            <person name="Pangilinan J."/>
            <person name="Park H.-J."/>
            <person name="Ramirez L."/>
            <person name="Alfaro M."/>
            <person name="Sun H."/>
            <person name="Tritt A."/>
            <person name="Yoshinaga Y."/>
            <person name="Zwiers L.-H."/>
            <person name="Turgeon B."/>
            <person name="Goodwin S."/>
            <person name="Spatafora J."/>
            <person name="Crous P."/>
            <person name="Grigoriev I."/>
        </authorList>
    </citation>
    <scope>NUCLEOTIDE SEQUENCE</scope>
    <source>
        <strain evidence="11">CBS 260.36</strain>
    </source>
</reference>
<evidence type="ECO:0000256" key="1">
    <source>
        <dbReference type="ARBA" id="ARBA00004606"/>
    </source>
</evidence>
<keyword evidence="8 10" id="KW-0472">Membrane</keyword>
<evidence type="ECO:0000256" key="8">
    <source>
        <dbReference type="ARBA" id="ARBA00023136"/>
    </source>
</evidence>
<evidence type="ECO:0000313" key="11">
    <source>
        <dbReference type="EMBL" id="KAF2153588.1"/>
    </source>
</evidence>
<dbReference type="EMBL" id="ML996085">
    <property type="protein sequence ID" value="KAF2153588.1"/>
    <property type="molecule type" value="Genomic_DNA"/>
</dbReference>
<evidence type="ECO:0000256" key="7">
    <source>
        <dbReference type="ARBA" id="ARBA00022989"/>
    </source>
</evidence>
<keyword evidence="7 10" id="KW-1133">Transmembrane helix</keyword>
<dbReference type="Proteomes" id="UP000799439">
    <property type="component" value="Unassembled WGS sequence"/>
</dbReference>
<keyword evidence="5 10" id="KW-0812">Transmembrane</keyword>
<dbReference type="InterPro" id="IPR029044">
    <property type="entry name" value="Nucleotide-diphossugar_trans"/>
</dbReference>
<dbReference type="GO" id="GO:0005794">
    <property type="term" value="C:Golgi apparatus"/>
    <property type="evidence" value="ECO:0007669"/>
    <property type="project" value="TreeGrafter"/>
</dbReference>
<dbReference type="AlphaFoldDB" id="A0A9P4J713"/>
<sequence length="510" mass="57722">MGKAWHGAPTRRDTRNRNAVVALAIVLFLAISTILVRHREHDSGVLDHHEKLSDALNSIEDETLVNATIGDFGSKARKVAALADLAELHTEQPSLNHTLLASSITEQFPWWNPDTLSYIPWRSRRTFEPWAKGQHQAKTGIVISVGEPLIWEAAHLISSLRNVLRSKLPIQIAYAGDADLSPARREFLSTFGNNLEFIDLTTVFDDSIVGFKGWAMKPFAILASRYPRTILVDADMLFFHAPDKIFEKYQGLKDTGALYFKDRAIYMFLNGRNGWLKDQLDNAGREPSKHLTHDSLFWKMLTSEEADSAMVAVDLSRPRQYLTMLFTAWMNSNETRAFTYKMFYGDKETYWISNELTGTPYAFEPWSAAQLATNTTDDGKETADRHCTSHMAHALPDGSDIFWANGGIWRDKRYKMQGFVSFKDWFLGQRIDESIASINFTAEGSKEKLALTQPIWAGKQQCSQHNQTAWMPLSAYSKKINEKLIGEARLVERAFAALKTKEDAAELISS</sequence>
<comment type="subcellular location">
    <subcellularLocation>
        <location evidence="1">Membrane</location>
        <topology evidence="1">Single-pass type II membrane protein</topology>
    </subcellularLocation>
</comment>
<proteinExistence type="inferred from homology"/>
<dbReference type="PANTHER" id="PTHR31392:SF1">
    <property type="entry name" value="ALPHA-1,3-MANNOSYLTRANSFERASE MNN1-RELATED"/>
    <property type="match status" value="1"/>
</dbReference>
<evidence type="ECO:0000256" key="4">
    <source>
        <dbReference type="ARBA" id="ARBA00022679"/>
    </source>
</evidence>
<organism evidence="11 12">
    <name type="scientific">Myriangium duriaei CBS 260.36</name>
    <dbReference type="NCBI Taxonomy" id="1168546"/>
    <lineage>
        <taxon>Eukaryota</taxon>
        <taxon>Fungi</taxon>
        <taxon>Dikarya</taxon>
        <taxon>Ascomycota</taxon>
        <taxon>Pezizomycotina</taxon>
        <taxon>Dothideomycetes</taxon>
        <taxon>Dothideomycetidae</taxon>
        <taxon>Myriangiales</taxon>
        <taxon>Myriangiaceae</taxon>
        <taxon>Myriangium</taxon>
    </lineage>
</organism>
<gene>
    <name evidence="11" type="ORF">K461DRAFT_278399</name>
</gene>
<keyword evidence="4" id="KW-0808">Transferase</keyword>
<comment type="caution">
    <text evidence="11">The sequence shown here is derived from an EMBL/GenBank/DDBJ whole genome shotgun (WGS) entry which is preliminary data.</text>
</comment>
<dbReference type="SUPFAM" id="SSF53448">
    <property type="entry name" value="Nucleotide-diphospho-sugar transferases"/>
    <property type="match status" value="1"/>
</dbReference>
<evidence type="ECO:0000256" key="3">
    <source>
        <dbReference type="ARBA" id="ARBA00022676"/>
    </source>
</evidence>
<keyword evidence="12" id="KW-1185">Reference proteome</keyword>
<keyword evidence="6" id="KW-0735">Signal-anchor</keyword>
<dbReference type="OrthoDB" id="430354at2759"/>
<dbReference type="GO" id="GO:0006493">
    <property type="term" value="P:protein O-linked glycosylation"/>
    <property type="evidence" value="ECO:0007669"/>
    <property type="project" value="TreeGrafter"/>
</dbReference>
<accession>A0A9P4J713</accession>
<dbReference type="PANTHER" id="PTHR31392">
    <property type="entry name" value="ALPHA-1,3-MANNOSYLTRANSFERASE MNN1-RELATED"/>
    <property type="match status" value="1"/>
</dbReference>
<evidence type="ECO:0000313" key="12">
    <source>
        <dbReference type="Proteomes" id="UP000799439"/>
    </source>
</evidence>
<dbReference type="GO" id="GO:0016020">
    <property type="term" value="C:membrane"/>
    <property type="evidence" value="ECO:0007669"/>
    <property type="project" value="UniProtKB-SubCell"/>
</dbReference>
<dbReference type="InterPro" id="IPR022751">
    <property type="entry name" value="Alpha_mannosyltransferase"/>
</dbReference>
<evidence type="ECO:0000256" key="5">
    <source>
        <dbReference type="ARBA" id="ARBA00022692"/>
    </source>
</evidence>
<comment type="similarity">
    <text evidence="2">Belongs to the MNN1/MNT family.</text>
</comment>